<keyword evidence="2" id="KW-0689">Ribosomal protein</keyword>
<sequence length="273" mass="30338">MHKQGGRQAEGEAGSLLSKGLTWGLVPGPWDHDLSRRQTLHRLSPPGALRVCAFKSQSCCAALFQLVPQTQGAKITSDGLEGCVFEVSLADLKRKFKLTPEAVQGKHCLANFHGMDPTRDQMCSAVKKWRTMTEAHVDVKTTDSYLLPRFCVGFTTKSQRQQVHRIWKKMMEIMTREVQTNNLKLVANRFIPDGIGKDIEKACQSLYPLHDVFVGTVKMPRELTFESGKLMELYSEGSRSGKATGGETRANVEAADGDEPPVQESVENSDISW</sequence>
<protein>
    <recommendedName>
        <fullName evidence="7">40S ribosomal protein S3a</fullName>
    </recommendedName>
</protein>
<evidence type="ECO:0000256" key="3">
    <source>
        <dbReference type="ARBA" id="ARBA00023274"/>
    </source>
</evidence>
<evidence type="ECO:0000256" key="1">
    <source>
        <dbReference type="ARBA" id="ARBA00022490"/>
    </source>
</evidence>
<dbReference type="GO" id="GO:0006412">
    <property type="term" value="P:translation"/>
    <property type="evidence" value="ECO:0007669"/>
    <property type="project" value="InterPro"/>
</dbReference>
<dbReference type="GeneTree" id="ENSGT00390000018433"/>
<organism evidence="5 6">
    <name type="scientific">Ursus americanus</name>
    <name type="common">American black bear</name>
    <name type="synonym">Euarctos americanus</name>
    <dbReference type="NCBI Taxonomy" id="9643"/>
    <lineage>
        <taxon>Eukaryota</taxon>
        <taxon>Metazoa</taxon>
        <taxon>Chordata</taxon>
        <taxon>Craniata</taxon>
        <taxon>Vertebrata</taxon>
        <taxon>Euteleostomi</taxon>
        <taxon>Mammalia</taxon>
        <taxon>Eutheria</taxon>
        <taxon>Laurasiatheria</taxon>
        <taxon>Carnivora</taxon>
        <taxon>Caniformia</taxon>
        <taxon>Ursidae</taxon>
        <taxon>Ursus</taxon>
    </lineage>
</organism>
<dbReference type="GO" id="GO:0005840">
    <property type="term" value="C:ribosome"/>
    <property type="evidence" value="ECO:0007669"/>
    <property type="project" value="UniProtKB-KW"/>
</dbReference>
<keyword evidence="1" id="KW-0963">Cytoplasm</keyword>
<dbReference type="GO" id="GO:0003735">
    <property type="term" value="F:structural constituent of ribosome"/>
    <property type="evidence" value="ECO:0007669"/>
    <property type="project" value="InterPro"/>
</dbReference>
<proteinExistence type="predicted"/>
<dbReference type="STRING" id="9643.ENSUAMP00000002288"/>
<dbReference type="SMART" id="SM01397">
    <property type="entry name" value="Ribosomal_S3Ae"/>
    <property type="match status" value="1"/>
</dbReference>
<reference evidence="6" key="1">
    <citation type="submission" date="2016-06" db="EMBL/GenBank/DDBJ databases">
        <title>De novo assembly and RNA-Seq shows season-dependent expression and editing in black bear kidneys.</title>
        <authorList>
            <person name="Korstanje R."/>
            <person name="Srivastava A."/>
            <person name="Sarsani V.K."/>
            <person name="Sheehan S.M."/>
            <person name="Seger R.L."/>
            <person name="Barter M.E."/>
            <person name="Lindqvist C."/>
            <person name="Brody L.C."/>
            <person name="Mullikin J.C."/>
        </authorList>
    </citation>
    <scope>NUCLEOTIDE SEQUENCE [LARGE SCALE GENOMIC DNA]</scope>
</reference>
<evidence type="ECO:0000256" key="4">
    <source>
        <dbReference type="SAM" id="MobiDB-lite"/>
    </source>
</evidence>
<dbReference type="GO" id="GO:1990904">
    <property type="term" value="C:ribonucleoprotein complex"/>
    <property type="evidence" value="ECO:0007669"/>
    <property type="project" value="UniProtKB-KW"/>
</dbReference>
<dbReference type="AlphaFoldDB" id="A0A452QCH6"/>
<dbReference type="PANTHER" id="PTHR11830">
    <property type="entry name" value="40S RIBOSOMAL PROTEIN S3A"/>
    <property type="match status" value="1"/>
</dbReference>
<dbReference type="Ensembl" id="ENSUAMT00000002614.1">
    <property type="protein sequence ID" value="ENSUAMP00000002288.1"/>
    <property type="gene ID" value="ENSUAMG00000002113.1"/>
</dbReference>
<dbReference type="Pfam" id="PF01015">
    <property type="entry name" value="Ribosomal_S3Ae"/>
    <property type="match status" value="1"/>
</dbReference>
<name>A0A452QCH6_URSAM</name>
<keyword evidence="3" id="KW-0687">Ribonucleoprotein</keyword>
<feature type="region of interest" description="Disordered" evidence="4">
    <location>
        <begin position="236"/>
        <end position="273"/>
    </location>
</feature>
<accession>A0A452QCH6</accession>
<keyword evidence="6" id="KW-1185">Reference proteome</keyword>
<reference evidence="5" key="3">
    <citation type="submission" date="2025-09" db="UniProtKB">
        <authorList>
            <consortium name="Ensembl"/>
        </authorList>
    </citation>
    <scope>IDENTIFICATION</scope>
</reference>
<reference evidence="5" key="2">
    <citation type="submission" date="2025-08" db="UniProtKB">
        <authorList>
            <consortium name="Ensembl"/>
        </authorList>
    </citation>
    <scope>IDENTIFICATION</scope>
</reference>
<dbReference type="Proteomes" id="UP000291022">
    <property type="component" value="Unassembled WGS sequence"/>
</dbReference>
<dbReference type="InterPro" id="IPR001593">
    <property type="entry name" value="Ribosomal_eS1"/>
</dbReference>
<evidence type="ECO:0000256" key="2">
    <source>
        <dbReference type="ARBA" id="ARBA00022980"/>
    </source>
</evidence>
<evidence type="ECO:0008006" key="7">
    <source>
        <dbReference type="Google" id="ProtNLM"/>
    </source>
</evidence>
<evidence type="ECO:0000313" key="6">
    <source>
        <dbReference type="Proteomes" id="UP000291022"/>
    </source>
</evidence>
<evidence type="ECO:0000313" key="5">
    <source>
        <dbReference type="Ensembl" id="ENSUAMP00000002288.1"/>
    </source>
</evidence>